<protein>
    <submittedName>
        <fullName evidence="2">Uncharacterized protein</fullName>
    </submittedName>
</protein>
<accession>A0A6A4GD56</accession>
<feature type="compositionally biased region" description="Low complexity" evidence="1">
    <location>
        <begin position="16"/>
        <end position="27"/>
    </location>
</feature>
<evidence type="ECO:0000313" key="2">
    <source>
        <dbReference type="EMBL" id="KAE9383469.1"/>
    </source>
</evidence>
<gene>
    <name evidence="2" type="ORF">BT96DRAFT_1009136</name>
</gene>
<feature type="compositionally biased region" description="Low complexity" evidence="1">
    <location>
        <begin position="69"/>
        <end position="117"/>
    </location>
</feature>
<evidence type="ECO:0000313" key="3">
    <source>
        <dbReference type="Proteomes" id="UP000799118"/>
    </source>
</evidence>
<dbReference type="Proteomes" id="UP000799118">
    <property type="component" value="Unassembled WGS sequence"/>
</dbReference>
<sequence>MGTQDWFSPNPRLNTSPGGLSPSDLSSRAQYPNANSVASPHRNQDNGMDYDSTGTHHGIFDRYDLVVPSSSSSYSNSPSHSYLHSQLHNSHSLSHSHSLSFSPSSSSSYTPYHSSASEIHPFSSPPPSNSAPSSSPPLSHSGLDWE</sequence>
<keyword evidence="3" id="KW-1185">Reference proteome</keyword>
<feature type="compositionally biased region" description="Polar residues" evidence="1">
    <location>
        <begin position="1"/>
        <end position="15"/>
    </location>
</feature>
<name>A0A6A4GD56_9AGAR</name>
<dbReference type="AlphaFoldDB" id="A0A6A4GD56"/>
<evidence type="ECO:0000256" key="1">
    <source>
        <dbReference type="SAM" id="MobiDB-lite"/>
    </source>
</evidence>
<feature type="region of interest" description="Disordered" evidence="1">
    <location>
        <begin position="69"/>
        <end position="146"/>
    </location>
</feature>
<organism evidence="2 3">
    <name type="scientific">Gymnopus androsaceus JB14</name>
    <dbReference type="NCBI Taxonomy" id="1447944"/>
    <lineage>
        <taxon>Eukaryota</taxon>
        <taxon>Fungi</taxon>
        <taxon>Dikarya</taxon>
        <taxon>Basidiomycota</taxon>
        <taxon>Agaricomycotina</taxon>
        <taxon>Agaricomycetes</taxon>
        <taxon>Agaricomycetidae</taxon>
        <taxon>Agaricales</taxon>
        <taxon>Marasmiineae</taxon>
        <taxon>Omphalotaceae</taxon>
        <taxon>Gymnopus</taxon>
    </lineage>
</organism>
<feature type="region of interest" description="Disordered" evidence="1">
    <location>
        <begin position="1"/>
        <end position="57"/>
    </location>
</feature>
<feature type="compositionally biased region" description="Low complexity" evidence="1">
    <location>
        <begin position="130"/>
        <end position="146"/>
    </location>
</feature>
<dbReference type="EMBL" id="ML770453">
    <property type="protein sequence ID" value="KAE9383469.1"/>
    <property type="molecule type" value="Genomic_DNA"/>
</dbReference>
<feature type="compositionally biased region" description="Polar residues" evidence="1">
    <location>
        <begin position="28"/>
        <end position="38"/>
    </location>
</feature>
<proteinExistence type="predicted"/>
<reference evidence="2" key="1">
    <citation type="journal article" date="2019" name="Environ. Microbiol.">
        <title>Fungal ecological strategies reflected in gene transcription - a case study of two litter decomposers.</title>
        <authorList>
            <person name="Barbi F."/>
            <person name="Kohler A."/>
            <person name="Barry K."/>
            <person name="Baskaran P."/>
            <person name="Daum C."/>
            <person name="Fauchery L."/>
            <person name="Ihrmark K."/>
            <person name="Kuo A."/>
            <person name="LaButti K."/>
            <person name="Lipzen A."/>
            <person name="Morin E."/>
            <person name="Grigoriev I.V."/>
            <person name="Henrissat B."/>
            <person name="Lindahl B."/>
            <person name="Martin F."/>
        </authorList>
    </citation>
    <scope>NUCLEOTIDE SEQUENCE</scope>
    <source>
        <strain evidence="2">JB14</strain>
    </source>
</reference>